<comment type="subcellular location">
    <subcellularLocation>
        <location evidence="1">Membrane</location>
    </subcellularLocation>
</comment>
<dbReference type="PROSITE" id="PS00232">
    <property type="entry name" value="CADHERIN_1"/>
    <property type="match status" value="9"/>
</dbReference>
<dbReference type="SUPFAM" id="SSF49313">
    <property type="entry name" value="Cadherin-like"/>
    <property type="match status" value="15"/>
</dbReference>
<dbReference type="Gene3D" id="2.60.120.200">
    <property type="match status" value="3"/>
</dbReference>
<keyword evidence="5 9" id="KW-0106">Calcium</keyword>
<feature type="domain" description="EGF-like" evidence="12">
    <location>
        <begin position="1992"/>
        <end position="2028"/>
    </location>
</feature>
<dbReference type="SMART" id="SM00112">
    <property type="entry name" value="CA"/>
    <property type="match status" value="14"/>
</dbReference>
<evidence type="ECO:0000313" key="14">
    <source>
        <dbReference type="EMBL" id="MEQ2275123.1"/>
    </source>
</evidence>
<proteinExistence type="predicted"/>
<dbReference type="InterPro" id="IPR013320">
    <property type="entry name" value="ConA-like_dom_sf"/>
</dbReference>
<feature type="disulfide bond" evidence="10">
    <location>
        <begin position="1744"/>
        <end position="1753"/>
    </location>
</feature>
<keyword evidence="2 10" id="KW-0245">EGF-like domain</keyword>
<feature type="domain" description="EGF-like" evidence="12">
    <location>
        <begin position="1794"/>
        <end position="1829"/>
    </location>
</feature>
<accession>A0ABV0X1M0</accession>
<dbReference type="Pfam" id="PF02210">
    <property type="entry name" value="Laminin_G_2"/>
    <property type="match status" value="1"/>
</dbReference>
<dbReference type="InterPro" id="IPR049883">
    <property type="entry name" value="NOTCH1_EGF-like"/>
</dbReference>
<reference evidence="14 15" key="1">
    <citation type="submission" date="2021-06" db="EMBL/GenBank/DDBJ databases">
        <authorList>
            <person name="Palmer J.M."/>
        </authorList>
    </citation>
    <scope>NUCLEOTIDE SEQUENCE [LARGE SCALE GENOMIC DNA]</scope>
    <source>
        <strain evidence="14 15">XR_2019</strain>
        <tissue evidence="14">Muscle</tissue>
    </source>
</reference>
<keyword evidence="4" id="KW-0677">Repeat</keyword>
<dbReference type="Gene3D" id="2.60.40.60">
    <property type="entry name" value="Cadherins"/>
    <property type="match status" value="14"/>
</dbReference>
<dbReference type="PROSITE" id="PS00010">
    <property type="entry name" value="ASX_HYDROXYL"/>
    <property type="match status" value="3"/>
</dbReference>
<evidence type="ECO:0000256" key="1">
    <source>
        <dbReference type="ARBA" id="ARBA00004370"/>
    </source>
</evidence>
<dbReference type="InterPro" id="IPR001881">
    <property type="entry name" value="EGF-like_Ca-bd_dom"/>
</dbReference>
<dbReference type="Pfam" id="PF00008">
    <property type="entry name" value="EGF"/>
    <property type="match status" value="2"/>
</dbReference>
<evidence type="ECO:0000256" key="4">
    <source>
        <dbReference type="ARBA" id="ARBA00022737"/>
    </source>
</evidence>
<feature type="domain" description="Laminin G" evidence="11">
    <location>
        <begin position="1830"/>
        <end position="1996"/>
    </location>
</feature>
<dbReference type="CDD" id="cd00110">
    <property type="entry name" value="LamG"/>
    <property type="match status" value="2"/>
</dbReference>
<feature type="domain" description="Cadherin" evidence="13">
    <location>
        <begin position="532"/>
        <end position="635"/>
    </location>
</feature>
<evidence type="ECO:0000313" key="15">
    <source>
        <dbReference type="Proteomes" id="UP001444071"/>
    </source>
</evidence>
<name>A0ABV0X1M0_9TELE</name>
<feature type="domain" description="Cadherin" evidence="13">
    <location>
        <begin position="329"/>
        <end position="429"/>
    </location>
</feature>
<dbReference type="SUPFAM" id="SSF57196">
    <property type="entry name" value="EGF/Laminin"/>
    <property type="match status" value="2"/>
</dbReference>
<evidence type="ECO:0000256" key="10">
    <source>
        <dbReference type="PROSITE-ProRule" id="PRU00076"/>
    </source>
</evidence>
<evidence type="ECO:0000256" key="2">
    <source>
        <dbReference type="ARBA" id="ARBA00022536"/>
    </source>
</evidence>
<dbReference type="SMART" id="SM00282">
    <property type="entry name" value="LamG"/>
    <property type="match status" value="2"/>
</dbReference>
<dbReference type="Pfam" id="PF07645">
    <property type="entry name" value="EGF_CA"/>
    <property type="match status" value="1"/>
</dbReference>
<feature type="domain" description="EGF-like" evidence="12">
    <location>
        <begin position="1756"/>
        <end position="1792"/>
    </location>
</feature>
<evidence type="ECO:0000256" key="9">
    <source>
        <dbReference type="PROSITE-ProRule" id="PRU00043"/>
    </source>
</evidence>
<dbReference type="PROSITE" id="PS00022">
    <property type="entry name" value="EGF_1"/>
    <property type="match status" value="4"/>
</dbReference>
<dbReference type="SMART" id="SM00179">
    <property type="entry name" value="EGF_CA"/>
    <property type="match status" value="4"/>
</dbReference>
<evidence type="ECO:0000259" key="12">
    <source>
        <dbReference type="PROSITE" id="PS50026"/>
    </source>
</evidence>
<feature type="domain" description="Cadherin" evidence="13">
    <location>
        <begin position="842"/>
        <end position="946"/>
    </location>
</feature>
<dbReference type="PROSITE" id="PS50025">
    <property type="entry name" value="LAM_G_DOMAIN"/>
    <property type="match status" value="1"/>
</dbReference>
<feature type="domain" description="Cadherin" evidence="13">
    <location>
        <begin position="225"/>
        <end position="328"/>
    </location>
</feature>
<evidence type="ECO:0000259" key="13">
    <source>
        <dbReference type="PROSITE" id="PS50268"/>
    </source>
</evidence>
<dbReference type="SMART" id="SM00181">
    <property type="entry name" value="EGF"/>
    <property type="match status" value="5"/>
</dbReference>
<feature type="domain" description="Cadherin" evidence="13">
    <location>
        <begin position="1156"/>
        <end position="1261"/>
    </location>
</feature>
<evidence type="ECO:0000256" key="6">
    <source>
        <dbReference type="ARBA" id="ARBA00022989"/>
    </source>
</evidence>
<dbReference type="InterPro" id="IPR001791">
    <property type="entry name" value="Laminin_G"/>
</dbReference>
<evidence type="ECO:0000259" key="11">
    <source>
        <dbReference type="PROSITE" id="PS50025"/>
    </source>
</evidence>
<feature type="domain" description="Cadherin" evidence="13">
    <location>
        <begin position="1366"/>
        <end position="1471"/>
    </location>
</feature>
<keyword evidence="15" id="KW-1185">Reference proteome</keyword>
<evidence type="ECO:0000256" key="7">
    <source>
        <dbReference type="ARBA" id="ARBA00023136"/>
    </source>
</evidence>
<feature type="domain" description="Cadherin" evidence="13">
    <location>
        <begin position="947"/>
        <end position="1051"/>
    </location>
</feature>
<feature type="domain" description="Cadherin" evidence="13">
    <location>
        <begin position="1262"/>
        <end position="1367"/>
    </location>
</feature>
<feature type="domain" description="EGF-like" evidence="12">
    <location>
        <begin position="1718"/>
        <end position="1754"/>
    </location>
</feature>
<dbReference type="PANTHER" id="PTHR24026">
    <property type="entry name" value="FAT ATYPICAL CADHERIN-RELATED"/>
    <property type="match status" value="1"/>
</dbReference>
<dbReference type="Gene3D" id="2.10.25.10">
    <property type="entry name" value="Laminin"/>
    <property type="match status" value="5"/>
</dbReference>
<dbReference type="PRINTS" id="PR00205">
    <property type="entry name" value="CADHERIN"/>
</dbReference>
<evidence type="ECO:0008006" key="16">
    <source>
        <dbReference type="Google" id="ProtNLM"/>
    </source>
</evidence>
<comment type="caution">
    <text evidence="14">The sequence shown here is derived from an EMBL/GenBank/DDBJ whole genome shotgun (WGS) entry which is preliminary data.</text>
</comment>
<keyword evidence="6" id="KW-1133">Transmembrane helix</keyword>
<feature type="non-terminal residue" evidence="14">
    <location>
        <position position="2187"/>
    </location>
</feature>
<dbReference type="PROSITE" id="PS01186">
    <property type="entry name" value="EGF_2"/>
    <property type="match status" value="4"/>
</dbReference>
<comment type="caution">
    <text evidence="10">Lacks conserved residue(s) required for the propagation of feature annotation.</text>
</comment>
<dbReference type="InterPro" id="IPR018097">
    <property type="entry name" value="EGF_Ca-bd_CS"/>
</dbReference>
<dbReference type="InterPro" id="IPR000742">
    <property type="entry name" value="EGF"/>
</dbReference>
<keyword evidence="7" id="KW-0472">Membrane</keyword>
<dbReference type="EMBL" id="JAHRIM010080936">
    <property type="protein sequence ID" value="MEQ2275123.1"/>
    <property type="molecule type" value="Genomic_DNA"/>
</dbReference>
<feature type="disulfide bond" evidence="10">
    <location>
        <begin position="1798"/>
        <end position="1808"/>
    </location>
</feature>
<dbReference type="PANTHER" id="PTHR24026:SF51">
    <property type="entry name" value="PROTOCADHERIN-LIKE WING POLARITY PROTEIN STAN"/>
    <property type="match status" value="1"/>
</dbReference>
<sequence length="2187" mass="241645">MNLTVHVEDVNDNDPVFSQSNYSLFIKEDVPRGTSLFQTKAQDQDIGSNGQVRYLLTPAGPFMVDTVRGMLSVTGQLDRERDSNYTLILTAADRGDIPRSSTTAISITVLDVNDFTPLFSPETLIIHVKENEEDPSELTCQVSALDEDLGINSQLNYFLHKENSGGLFTVTPSGLFMILHSLDKEKESFYTVIITAVDSGFPPLTGTLTIHITVDDVNDNPPEFSEDVYNTIVSEDSPIGTVFAMISAFDADEGMSGEIRYFMENHDAPFSIEETSGELFTTDFLDRETVALYTLTVIGTDMHPRQPLSSSVLVTVLVGDINDHWPQFLDSPFVAYVPSEFPPGSVVCAVRAIDGDTDMNAELHYSLYGQSSDLFSIDPSSGTVFTSSLLQSMDDIIINVYVEDAGENPKFDITTISIRFQNIFDFPEMIVDVLNYSLFEDEPVGSVVAVISATSIRAEPVSFYLATGNFEDMFHVDQLSGVLTVENPLDYESKNEFSLLIEARDFGSPPFSSFLEIHINISDVNDNFPQFQQAEYRCEVYENSPPSGVCDVLAIDADSPIYSIVWYNITEGNTDELFTLDPKNGLLSTIVSLDRESIAFFNLTVEAAEPDNPLHTDQATVIISVLDRNDNAPRFSEIYLGEVSENAPIGYTVLQITSTDDDVDSNALINYYIPDQNQDLPFDIDSITGCIIVKRSLDREVQDHYVIKVNANDSAWSVSTDVSIFVLDFNDNRPVFSNDLYSVVIPEAKHPEIFVVQVFATDTDIGSNSEIVYIVEPPNELFWVNASSGEVFSKQPLHLRDSSFEIYNFTVVAFDCGSIPLYSNTSVTVRLEQFNQHPPMFLPLPALIAIPYDLLVGTEVVKFTATDLDINSSDYIKYNVSGGNASDFFWVEADNGKLFLNQTLEGSENKSLTLLVVAKEQGFPPLTSQTEITFEIIGKNQFSPRFSEPDAMFSVPEDLPVGSVAGKIQAEDGDCGPNGAITYCLSSENQHFPVSVGEFSGLLTLTRELDFEKESSYNLQIKATDGGWISKSAWLNVTVIVMDVNDNPPVFSLSEYTTTVPENSKVRTRVLDVKATDMDSGINAQISYSLIAGSLDKFAIDPKNGSITTLDVFDYEREQMFDLTVKASNTARHTLFSLAYVNINILDLNEFSPIFLKESYNFSVFKNVPVETPLGKVKAIDNDSGPEGEVFYLIFGKGKNLGFNIGLLSGEIYTSGSLRDQGNNNIILKVLAKNSGVITGANIAETLVNINVVETNDAPMFTSICYEANVTEDSPTGTSVLTVSALDWDSVLYWDRFIFRIVDGNTNSSFSIDPFSGIVLVNSPLDRELWPVYNLTVTATDNGSPPATGTTNIIVSIVDINDNAPKLMTTKVQVRENQPEGTIVARLNAFDFDSPPNQGPFTFWLSNLSAESAFFLTLDGVLLTTRIIDREHVSKYQLLVVVKDAGSPLPLSSTTTLHIWVEDENDNPPLPRNIFIEVKYFGSSFNGGMIGNVHPEDPDESDAFLCAIKSSPMNMFTISNGTCELWSAPFQGEATFNVTVEATDQVHFPVNNSIYVNYKGFTNASLDSCIFFYVSSSSVDNFLTNRYLKFVKALDSLFNLQASKTHVFGIKHIGMEILLLAAVKNYNGQYLSREVASSISTGHKKLLESQSNVTISHITSDPCLMSPCQNGASCNKNIYISQDVAVLESMAVIFVSPKKEIFNCTCSVGFSSSLCEDDIDECELNPCENNSTCENTAGSFRCHCQSGFSGSVCSADVDECLKVKCQNGGTCVQTQERFYCQCVPGFEGERCEQLKDHCRSTPCFQGSCINLQTGFICNCPFGVSGVHCEVQSYGFEEMSFVEFPPLDRRTNLIYFEFATVQRDSLLLYNPGTLSSREFFALEILHGAIQLSYDLGSGTIGSLLVDNCTDLVNNGFCFSESDGIISERTLDVGNTNMTFGGLRSMELILQHASQIKTHDFVGCIRNIHINGILLRPSLGLATYNVFNRCLRTALSGCNSSPCKNGGVCHDLWSDYVCECKTPFTGRNCGTGISEELVLSFKGGDYIEYVIKERFKRDLLFKGLMDDAKQESTTDQTLITIKFKTKEEGTLLVILGKRGNIMLMVRDRKPLYIFIDTLGHMSEFTVELLVADGLWHILSLLSSGHNTSLSVDDKMVLNITKQNMDFRLISLEKIILGAAPNRQTKLKQS</sequence>
<feature type="domain" description="Cadherin" evidence="13">
    <location>
        <begin position="430"/>
        <end position="531"/>
    </location>
</feature>
<dbReference type="PROSITE" id="PS01187">
    <property type="entry name" value="EGF_CA"/>
    <property type="match status" value="1"/>
</dbReference>
<dbReference type="InterPro" id="IPR000152">
    <property type="entry name" value="EGF-type_Asp/Asn_hydroxyl_site"/>
</dbReference>
<dbReference type="InterPro" id="IPR002126">
    <property type="entry name" value="Cadherin-like_dom"/>
</dbReference>
<feature type="disulfide bond" evidence="10">
    <location>
        <begin position="1819"/>
        <end position="1828"/>
    </location>
</feature>
<feature type="domain" description="Cadherin" evidence="13">
    <location>
        <begin position="635"/>
        <end position="736"/>
    </location>
</feature>
<feature type="domain" description="Cadherin" evidence="13">
    <location>
        <begin position="120"/>
        <end position="224"/>
    </location>
</feature>
<feature type="domain" description="Cadherin" evidence="13">
    <location>
        <begin position="18"/>
        <end position="119"/>
    </location>
</feature>
<feature type="disulfide bond" evidence="10">
    <location>
        <begin position="1782"/>
        <end position="1791"/>
    </location>
</feature>
<organism evidence="14 15">
    <name type="scientific">Xenotaenia resolanae</name>
    <dbReference type="NCBI Taxonomy" id="208358"/>
    <lineage>
        <taxon>Eukaryota</taxon>
        <taxon>Metazoa</taxon>
        <taxon>Chordata</taxon>
        <taxon>Craniata</taxon>
        <taxon>Vertebrata</taxon>
        <taxon>Euteleostomi</taxon>
        <taxon>Actinopterygii</taxon>
        <taxon>Neopterygii</taxon>
        <taxon>Teleostei</taxon>
        <taxon>Neoteleostei</taxon>
        <taxon>Acanthomorphata</taxon>
        <taxon>Ovalentaria</taxon>
        <taxon>Atherinomorphae</taxon>
        <taxon>Cyprinodontiformes</taxon>
        <taxon>Goodeidae</taxon>
        <taxon>Xenotaenia</taxon>
    </lineage>
</organism>
<keyword evidence="3" id="KW-0812">Transmembrane</keyword>
<protein>
    <recommendedName>
        <fullName evidence="16">Protocadherin Fat 4</fullName>
    </recommendedName>
</protein>
<dbReference type="InterPro" id="IPR020894">
    <property type="entry name" value="Cadherin_CS"/>
</dbReference>
<dbReference type="InterPro" id="IPR015919">
    <property type="entry name" value="Cadherin-like_sf"/>
</dbReference>
<dbReference type="PROSITE" id="PS50026">
    <property type="entry name" value="EGF_3"/>
    <property type="match status" value="4"/>
</dbReference>
<feature type="domain" description="Cadherin" evidence="13">
    <location>
        <begin position="737"/>
        <end position="841"/>
    </location>
</feature>
<gene>
    <name evidence="14" type="ORF">XENORESO_021081</name>
</gene>
<dbReference type="Pfam" id="PF00028">
    <property type="entry name" value="Cadherin"/>
    <property type="match status" value="14"/>
</dbReference>
<feature type="domain" description="Cadherin" evidence="13">
    <location>
        <begin position="1052"/>
        <end position="1155"/>
    </location>
</feature>
<dbReference type="Proteomes" id="UP001444071">
    <property type="component" value="Unassembled WGS sequence"/>
</dbReference>
<feature type="disulfide bond" evidence="10">
    <location>
        <begin position="2018"/>
        <end position="2027"/>
    </location>
</feature>
<evidence type="ECO:0000256" key="5">
    <source>
        <dbReference type="ARBA" id="ARBA00022837"/>
    </source>
</evidence>
<dbReference type="CDD" id="cd00054">
    <property type="entry name" value="EGF_CA"/>
    <property type="match status" value="4"/>
</dbReference>
<evidence type="ECO:0000256" key="8">
    <source>
        <dbReference type="ARBA" id="ARBA00023157"/>
    </source>
</evidence>
<dbReference type="CDD" id="cd11304">
    <property type="entry name" value="Cadherin_repeat"/>
    <property type="match status" value="12"/>
</dbReference>
<evidence type="ECO:0000256" key="3">
    <source>
        <dbReference type="ARBA" id="ARBA00022692"/>
    </source>
</evidence>
<keyword evidence="8 10" id="KW-1015">Disulfide bond</keyword>
<dbReference type="SUPFAM" id="SSF49899">
    <property type="entry name" value="Concanavalin A-like lectins/glucanases"/>
    <property type="match status" value="2"/>
</dbReference>
<dbReference type="PROSITE" id="PS50268">
    <property type="entry name" value="CADHERIN_2"/>
    <property type="match status" value="14"/>
</dbReference>